<accession>A0AAD8N6S8</accession>
<reference evidence="6" key="2">
    <citation type="submission" date="2023-05" db="EMBL/GenBank/DDBJ databases">
        <authorList>
            <person name="Schelkunov M.I."/>
        </authorList>
    </citation>
    <scope>NUCLEOTIDE SEQUENCE</scope>
    <source>
        <strain evidence="6">Hsosn_3</strain>
        <tissue evidence="6">Leaf</tissue>
    </source>
</reference>
<dbReference type="GO" id="GO:0003677">
    <property type="term" value="F:DNA binding"/>
    <property type="evidence" value="ECO:0007669"/>
    <property type="project" value="UniProtKB-KW"/>
</dbReference>
<keyword evidence="4" id="KW-0804">Transcription</keyword>
<dbReference type="SUPFAM" id="SSF101936">
    <property type="entry name" value="DNA-binding pseudobarrel domain"/>
    <property type="match status" value="1"/>
</dbReference>
<keyword evidence="2" id="KW-0805">Transcription regulation</keyword>
<sequence>MMEFYDVQPYHFFYVQYNGGGNFKLEIFNVYAVEIKYHLRWLHSNKSGKSVLGESSVLDVWKTLSDLEVCKLSATLCSNAYYNSRASYKMVSSYDVAYKIGLHEGMTWIELVMATYKWKIGLIWVEGIVKFDQVWFHVANATNLMEGDTCVLHYTNDYQKFKVVLEKKNIGNYNVVGLEHGKSIMKFFKVVSKATDDTFNLAFPNLFVGSFGHEIMEKMTLLMGDRKHFVINYCSDNNFLYGLKDLVKTYSISEDFIIFFDYVGLEVLSSGQYIFENDTVNMQPVVGTFEDGRNIDIGGSSNNEVNGLRFQITVKGSHLLQHCHGMDVKSQFSHLRSL</sequence>
<reference evidence="6" key="1">
    <citation type="submission" date="2023-02" db="EMBL/GenBank/DDBJ databases">
        <title>Genome of toxic invasive species Heracleum sosnowskyi carries increased number of genes despite the absence of recent whole-genome duplications.</title>
        <authorList>
            <person name="Schelkunov M."/>
            <person name="Shtratnikova V."/>
            <person name="Makarenko M."/>
            <person name="Klepikova A."/>
            <person name="Omelchenko D."/>
            <person name="Novikova G."/>
            <person name="Obukhova E."/>
            <person name="Bogdanov V."/>
            <person name="Penin A."/>
            <person name="Logacheva M."/>
        </authorList>
    </citation>
    <scope>NUCLEOTIDE SEQUENCE</scope>
    <source>
        <strain evidence="6">Hsosn_3</strain>
        <tissue evidence="6">Leaf</tissue>
    </source>
</reference>
<evidence type="ECO:0000313" key="7">
    <source>
        <dbReference type="Proteomes" id="UP001237642"/>
    </source>
</evidence>
<evidence type="ECO:0000256" key="2">
    <source>
        <dbReference type="ARBA" id="ARBA00023015"/>
    </source>
</evidence>
<protein>
    <submittedName>
        <fullName evidence="6">Uncharacterized protein</fullName>
    </submittedName>
</protein>
<name>A0AAD8N6S8_9APIA</name>
<dbReference type="GO" id="GO:0005634">
    <property type="term" value="C:nucleus"/>
    <property type="evidence" value="ECO:0007669"/>
    <property type="project" value="UniProtKB-SubCell"/>
</dbReference>
<evidence type="ECO:0000313" key="6">
    <source>
        <dbReference type="EMBL" id="KAK1396873.1"/>
    </source>
</evidence>
<evidence type="ECO:0000256" key="4">
    <source>
        <dbReference type="ARBA" id="ARBA00023163"/>
    </source>
</evidence>
<evidence type="ECO:0000256" key="1">
    <source>
        <dbReference type="ARBA" id="ARBA00004123"/>
    </source>
</evidence>
<evidence type="ECO:0000256" key="3">
    <source>
        <dbReference type="ARBA" id="ARBA00023125"/>
    </source>
</evidence>
<dbReference type="InterPro" id="IPR015300">
    <property type="entry name" value="DNA-bd_pseudobarrel_sf"/>
</dbReference>
<gene>
    <name evidence="6" type="ORF">POM88_006736</name>
</gene>
<organism evidence="6 7">
    <name type="scientific">Heracleum sosnowskyi</name>
    <dbReference type="NCBI Taxonomy" id="360622"/>
    <lineage>
        <taxon>Eukaryota</taxon>
        <taxon>Viridiplantae</taxon>
        <taxon>Streptophyta</taxon>
        <taxon>Embryophyta</taxon>
        <taxon>Tracheophyta</taxon>
        <taxon>Spermatophyta</taxon>
        <taxon>Magnoliopsida</taxon>
        <taxon>eudicotyledons</taxon>
        <taxon>Gunneridae</taxon>
        <taxon>Pentapetalae</taxon>
        <taxon>asterids</taxon>
        <taxon>campanulids</taxon>
        <taxon>Apiales</taxon>
        <taxon>Apiaceae</taxon>
        <taxon>Apioideae</taxon>
        <taxon>apioid superclade</taxon>
        <taxon>Tordylieae</taxon>
        <taxon>Tordyliinae</taxon>
        <taxon>Heracleum</taxon>
    </lineage>
</organism>
<keyword evidence="3" id="KW-0238">DNA-binding</keyword>
<dbReference type="Proteomes" id="UP001237642">
    <property type="component" value="Unassembled WGS sequence"/>
</dbReference>
<dbReference type="AlphaFoldDB" id="A0AAD8N6S8"/>
<proteinExistence type="predicted"/>
<keyword evidence="7" id="KW-1185">Reference proteome</keyword>
<comment type="subcellular location">
    <subcellularLocation>
        <location evidence="1">Nucleus</location>
    </subcellularLocation>
</comment>
<dbReference type="EMBL" id="JAUIZM010000002">
    <property type="protein sequence ID" value="KAK1396873.1"/>
    <property type="molecule type" value="Genomic_DNA"/>
</dbReference>
<comment type="caution">
    <text evidence="6">The sequence shown here is derived from an EMBL/GenBank/DDBJ whole genome shotgun (WGS) entry which is preliminary data.</text>
</comment>
<evidence type="ECO:0000256" key="5">
    <source>
        <dbReference type="ARBA" id="ARBA00023242"/>
    </source>
</evidence>
<keyword evidence="5" id="KW-0539">Nucleus</keyword>